<evidence type="ECO:0000259" key="1">
    <source>
        <dbReference type="Pfam" id="PF20178"/>
    </source>
</evidence>
<evidence type="ECO:0000313" key="3">
    <source>
        <dbReference type="Proteomes" id="UP001139955"/>
    </source>
</evidence>
<dbReference type="Pfam" id="PF20178">
    <property type="entry name" value="ToxA_N"/>
    <property type="match status" value="1"/>
</dbReference>
<protein>
    <recommendedName>
        <fullName evidence="1">Dermonecrotic toxin N-terminal domain-containing protein</fullName>
    </recommendedName>
</protein>
<reference evidence="2" key="1">
    <citation type="submission" date="2022-09" db="EMBL/GenBank/DDBJ databases">
        <authorList>
            <person name="Cesa-Luna C."/>
            <person name="Girard L."/>
            <person name="Lood C."/>
            <person name="Hofte M."/>
            <person name="De Mot R."/>
        </authorList>
    </citation>
    <scope>NUCLEOTIDE SEQUENCE</scope>
    <source>
        <strain evidence="2">B1M3-32</strain>
    </source>
</reference>
<dbReference type="InterPro" id="IPR046673">
    <property type="entry name" value="ToxA_N"/>
</dbReference>
<proteinExistence type="predicted"/>
<dbReference type="RefSeq" id="WP_301621533.1">
    <property type="nucleotide sequence ID" value="NZ_JAOSKY010000003.1"/>
</dbReference>
<comment type="caution">
    <text evidence="2">The sequence shown here is derived from an EMBL/GenBank/DDBJ whole genome shotgun (WGS) entry which is preliminary data.</text>
</comment>
<keyword evidence="3" id="KW-1185">Reference proteome</keyword>
<name>A0A9X2XEY5_9PSED</name>
<dbReference type="EMBL" id="JAOSKY010000003">
    <property type="protein sequence ID" value="MCU7247710.1"/>
    <property type="molecule type" value="Genomic_DNA"/>
</dbReference>
<organism evidence="2 3">
    <name type="scientific">Pseudomonas koreensis</name>
    <dbReference type="NCBI Taxonomy" id="198620"/>
    <lineage>
        <taxon>Bacteria</taxon>
        <taxon>Pseudomonadati</taxon>
        <taxon>Pseudomonadota</taxon>
        <taxon>Gammaproteobacteria</taxon>
        <taxon>Pseudomonadales</taxon>
        <taxon>Pseudomonadaceae</taxon>
        <taxon>Pseudomonas</taxon>
    </lineage>
</organism>
<accession>A0A9X2XEY5</accession>
<gene>
    <name evidence="2" type="ORF">OC940_07840</name>
</gene>
<feature type="domain" description="Dermonecrotic toxin N-terminal" evidence="1">
    <location>
        <begin position="49"/>
        <end position="275"/>
    </location>
</feature>
<sequence>MNIALNQRHLLDSRPVWLERLDQTQRNTYFDQQRASEATDARLEELLAPFGSLQNFARQRGKEILRFKFGLELDPDEILCNSRYSFMVGGRQVVQEESRSLTEQMIAGVHDEGHRAEFSFKGRDLPANLNQPWLEATLSFDGQSAHSAELGRLFLRAEVITAMKNALREKLLLTALAARHQGHISNDEHLARIQRAVTGDSAFVIDGIRFLHNTRPLAQMLVIGARKGDGEFMFLYAPGSPGDQTWYECRSLRQVDSTVIEWTQKQAGRDFIASRAHALNRVQIVGYLKGLEQMPTLWRDITLATTPHMGDQVLNGIVENARAWRISEEESVRPYGFRNAPMPQRQSFARINCELRALQTLAAREGGFISYERFCFDLIKQRVEQVLREKGEQVAVNPDRILVDVSPAVHMTLTQLIVTETHFYANDAGSAWSYPRFTLAQDHPAVKNLDIRHIAGWSRTLRPGEKYIAMLRAKYLDRTHAEGVLKRLVHKQVARRQMQIGVLQEHFHGRLQAAQFKGLMRIIDASENVDNRSVFTVALDEPGLFHLQIRDRLVVGVFVLRCVSEGKVESYLFTPDAPDGRWIRPFSEFVSAVKSLGLGQYFYQRVAYKDQRIVGTYITDLEQLSNFTEMPVIQQYARVTDFSGDFDGLIARTVSDVDEKTESLNEIMFKLVFTAVEAAATVISVVVPPVGIAMSVVLLTKSLWEAAEAYQDGDRATAQVHFLSALVELASLGKAGISKLRPTKLQKDVIGLLGDIYSIEKFFSQATGQERLPLQALAIIQSVLDDPESFTSKTYLR</sequence>
<dbReference type="AlphaFoldDB" id="A0A9X2XEY5"/>
<reference evidence="2" key="2">
    <citation type="journal article" date="2023" name="mSystems">
        <title>Charting the Lipopeptidome of Nonpathogenic Pseudomonas.</title>
        <authorList>
            <person name="Cesa-Luna C."/>
            <person name="Geudens N."/>
            <person name="Girard L."/>
            <person name="De Roo V."/>
            <person name="Maklad H.R."/>
            <person name="Martins J.C."/>
            <person name="Hofte M."/>
            <person name="De Mot R."/>
        </authorList>
    </citation>
    <scope>NUCLEOTIDE SEQUENCE</scope>
    <source>
        <strain evidence="2">B1M3-32</strain>
    </source>
</reference>
<dbReference type="Proteomes" id="UP001139955">
    <property type="component" value="Unassembled WGS sequence"/>
</dbReference>
<evidence type="ECO:0000313" key="2">
    <source>
        <dbReference type="EMBL" id="MCU7247710.1"/>
    </source>
</evidence>